<evidence type="ECO:0000313" key="4">
    <source>
        <dbReference type="Proteomes" id="UP000324748"/>
    </source>
</evidence>
<protein>
    <submittedName>
        <fullName evidence="3">Uncharacterized protein</fullName>
    </submittedName>
</protein>
<evidence type="ECO:0000256" key="1">
    <source>
        <dbReference type="SAM" id="MobiDB-lite"/>
    </source>
</evidence>
<organism evidence="3 4">
    <name type="scientific">Puccinia graminis f. sp. tritici</name>
    <dbReference type="NCBI Taxonomy" id="56615"/>
    <lineage>
        <taxon>Eukaryota</taxon>
        <taxon>Fungi</taxon>
        <taxon>Dikarya</taxon>
        <taxon>Basidiomycota</taxon>
        <taxon>Pucciniomycotina</taxon>
        <taxon>Pucciniomycetes</taxon>
        <taxon>Pucciniales</taxon>
        <taxon>Pucciniaceae</taxon>
        <taxon>Puccinia</taxon>
    </lineage>
</organism>
<name>A0A5B0NU00_PUCGR</name>
<dbReference type="Proteomes" id="UP000325313">
    <property type="component" value="Unassembled WGS sequence"/>
</dbReference>
<feature type="region of interest" description="Disordered" evidence="1">
    <location>
        <begin position="1"/>
        <end position="44"/>
    </location>
</feature>
<proteinExistence type="predicted"/>
<sequence length="135" mass="15075">MEIFCSSYTQPSKSEWAAEQTNRKARTDKGAQRDKGEWWDTDTEAASVAEPSDLNRLTILASFPLVLLPHHLPLDFPLSKTHPCPSIYPPSLPPLINQLGSRSSPLERTLKATLPLSLLTCQKDLKLLHSINTQD</sequence>
<evidence type="ECO:0000313" key="5">
    <source>
        <dbReference type="Proteomes" id="UP000325313"/>
    </source>
</evidence>
<gene>
    <name evidence="3" type="ORF">PGT21_030398</name>
    <name evidence="2" type="ORF">PGTUg99_029694</name>
</gene>
<dbReference type="AlphaFoldDB" id="A0A5B0NU00"/>
<comment type="caution">
    <text evidence="3">The sequence shown here is derived from an EMBL/GenBank/DDBJ whole genome shotgun (WGS) entry which is preliminary data.</text>
</comment>
<evidence type="ECO:0000313" key="3">
    <source>
        <dbReference type="EMBL" id="KAA1091289.1"/>
    </source>
</evidence>
<feature type="compositionally biased region" description="Basic and acidic residues" evidence="1">
    <location>
        <begin position="21"/>
        <end position="38"/>
    </location>
</feature>
<dbReference type="EMBL" id="VDEP01000471">
    <property type="protein sequence ID" value="KAA1075937.1"/>
    <property type="molecule type" value="Genomic_DNA"/>
</dbReference>
<accession>A0A5B0NU00</accession>
<dbReference type="Proteomes" id="UP000324748">
    <property type="component" value="Unassembled WGS sequence"/>
</dbReference>
<dbReference type="EMBL" id="VSWC01000092">
    <property type="protein sequence ID" value="KAA1091289.1"/>
    <property type="molecule type" value="Genomic_DNA"/>
</dbReference>
<feature type="compositionally biased region" description="Polar residues" evidence="1">
    <location>
        <begin position="1"/>
        <end position="13"/>
    </location>
</feature>
<evidence type="ECO:0000313" key="2">
    <source>
        <dbReference type="EMBL" id="KAA1075937.1"/>
    </source>
</evidence>
<keyword evidence="4" id="KW-1185">Reference proteome</keyword>
<reference evidence="4 5" key="1">
    <citation type="submission" date="2019-05" db="EMBL/GenBank/DDBJ databases">
        <title>Emergence of the Ug99 lineage of the wheat stem rust pathogen through somatic hybridization.</title>
        <authorList>
            <person name="Li F."/>
            <person name="Upadhyaya N.M."/>
            <person name="Sperschneider J."/>
            <person name="Matny O."/>
            <person name="Nguyen-Phuc H."/>
            <person name="Mago R."/>
            <person name="Raley C."/>
            <person name="Miller M.E."/>
            <person name="Silverstein K.A.T."/>
            <person name="Henningsen E."/>
            <person name="Hirsch C.D."/>
            <person name="Visser B."/>
            <person name="Pretorius Z.A."/>
            <person name="Steffenson B.J."/>
            <person name="Schwessinger B."/>
            <person name="Dodds P.N."/>
            <person name="Figueroa M."/>
        </authorList>
    </citation>
    <scope>NUCLEOTIDE SEQUENCE [LARGE SCALE GENOMIC DNA]</scope>
    <source>
        <strain evidence="3">21-0</strain>
        <strain evidence="2 5">Ug99</strain>
    </source>
</reference>